<reference evidence="6" key="1">
    <citation type="submission" date="2015-06" db="EMBL/GenBank/DDBJ databases">
        <authorList>
            <person name="Bertelli C."/>
        </authorList>
    </citation>
    <scope>NUCLEOTIDE SEQUENCE [LARGE SCALE GENOMIC DNA]</scope>
    <source>
        <strain evidence="6">CRIB-30</strain>
    </source>
</reference>
<organism evidence="5 6">
    <name type="scientific">Estrella lausannensis</name>
    <dbReference type="NCBI Taxonomy" id="483423"/>
    <lineage>
        <taxon>Bacteria</taxon>
        <taxon>Pseudomonadati</taxon>
        <taxon>Chlamydiota</taxon>
        <taxon>Chlamydiia</taxon>
        <taxon>Parachlamydiales</taxon>
        <taxon>Candidatus Criblamydiaceae</taxon>
        <taxon>Estrella</taxon>
    </lineage>
</organism>
<keyword evidence="3" id="KW-0238">DNA-binding</keyword>
<keyword evidence="6" id="KW-1185">Reference proteome</keyword>
<evidence type="ECO:0000256" key="1">
    <source>
        <dbReference type="ARBA" id="ARBA00006295"/>
    </source>
</evidence>
<protein>
    <submittedName>
        <fullName evidence="5">Putative chromosome-partitioning protein ParB</fullName>
    </submittedName>
</protein>
<dbReference type="SUPFAM" id="SSF109709">
    <property type="entry name" value="KorB DNA-binding domain-like"/>
    <property type="match status" value="1"/>
</dbReference>
<dbReference type="GO" id="GO:0007059">
    <property type="term" value="P:chromosome segregation"/>
    <property type="evidence" value="ECO:0007669"/>
    <property type="project" value="UniProtKB-KW"/>
</dbReference>
<dbReference type="GO" id="GO:0003677">
    <property type="term" value="F:DNA binding"/>
    <property type="evidence" value="ECO:0007669"/>
    <property type="project" value="UniProtKB-KW"/>
</dbReference>
<accession>A0A0H5E6K3</accession>
<evidence type="ECO:0000256" key="3">
    <source>
        <dbReference type="ARBA" id="ARBA00023125"/>
    </source>
</evidence>
<dbReference type="OrthoDB" id="9802051at2"/>
<dbReference type="NCBIfam" id="TIGR00180">
    <property type="entry name" value="parB_part"/>
    <property type="match status" value="1"/>
</dbReference>
<dbReference type="Gene3D" id="1.10.10.2830">
    <property type="match status" value="1"/>
</dbReference>
<evidence type="ECO:0000313" key="6">
    <source>
        <dbReference type="Proteomes" id="UP000220251"/>
    </source>
</evidence>
<sequence length="265" mass="29873">MEENLIEVPLSAIKAGGAQPRSRFDEEELQELKTSIREIGLIHPPVVRLSQDGSYELISGERRFRAYSLLGKETIPVIVKSFDDKTAAIGSLVENIQRVDLNPIEVAVGIKRLMEEFQLSQQDVSLKIGKERSTVSNYLRILQLPVSIRDSLQRNTITMGHAKAILSVSDDHAKVLLHEAIVKDSLSVREAEKKAASLEKKVKERAFFLKQRDFHLEDIERRAEERLGTKVWIEGSAKKGRISITYHNLDDLDRILAILGIADSL</sequence>
<dbReference type="Pfam" id="PF17762">
    <property type="entry name" value="HTH_ParB"/>
    <property type="match status" value="1"/>
</dbReference>
<dbReference type="AlphaFoldDB" id="A0A0H5E6K3"/>
<dbReference type="SMART" id="SM00470">
    <property type="entry name" value="ParB"/>
    <property type="match status" value="1"/>
</dbReference>
<dbReference type="PANTHER" id="PTHR33375:SF1">
    <property type="entry name" value="CHROMOSOME-PARTITIONING PROTEIN PARB-RELATED"/>
    <property type="match status" value="1"/>
</dbReference>
<evidence type="ECO:0000259" key="4">
    <source>
        <dbReference type="PROSITE" id="PS50943"/>
    </source>
</evidence>
<dbReference type="Pfam" id="PF23552">
    <property type="entry name" value="ParB_C"/>
    <property type="match status" value="1"/>
</dbReference>
<dbReference type="RefSeq" id="WP_098038782.1">
    <property type="nucleotide sequence ID" value="NZ_CWGJ01000025.1"/>
</dbReference>
<dbReference type="FunFam" id="1.10.10.2830:FF:000001">
    <property type="entry name" value="Chromosome partitioning protein ParB"/>
    <property type="match status" value="1"/>
</dbReference>
<dbReference type="InterPro" id="IPR036086">
    <property type="entry name" value="ParB/Sulfiredoxin_sf"/>
</dbReference>
<proteinExistence type="inferred from homology"/>
<dbReference type="Pfam" id="PF02195">
    <property type="entry name" value="ParB_N"/>
    <property type="match status" value="1"/>
</dbReference>
<dbReference type="InterPro" id="IPR050336">
    <property type="entry name" value="Chromosome_partition/occlusion"/>
</dbReference>
<dbReference type="InterPro" id="IPR041468">
    <property type="entry name" value="HTH_ParB/Spo0J"/>
</dbReference>
<evidence type="ECO:0000256" key="2">
    <source>
        <dbReference type="ARBA" id="ARBA00022829"/>
    </source>
</evidence>
<dbReference type="Gene3D" id="3.90.1530.30">
    <property type="match status" value="1"/>
</dbReference>
<dbReference type="FunFam" id="3.90.1530.30:FF:000001">
    <property type="entry name" value="Chromosome partitioning protein ParB"/>
    <property type="match status" value="1"/>
</dbReference>
<dbReference type="InterPro" id="IPR003115">
    <property type="entry name" value="ParB_N"/>
</dbReference>
<dbReference type="EMBL" id="CWGJ01000025">
    <property type="protein sequence ID" value="CRX38920.1"/>
    <property type="molecule type" value="Genomic_DNA"/>
</dbReference>
<name>A0A0H5E6K3_9BACT</name>
<dbReference type="InterPro" id="IPR057240">
    <property type="entry name" value="ParB_dimer_C"/>
</dbReference>
<dbReference type="SUPFAM" id="SSF110849">
    <property type="entry name" value="ParB/Sulfiredoxin"/>
    <property type="match status" value="1"/>
</dbReference>
<feature type="domain" description="HTH cro/C1-type" evidence="4">
    <location>
        <begin position="110"/>
        <end position="140"/>
    </location>
</feature>
<comment type="similarity">
    <text evidence="1">Belongs to the ParB family.</text>
</comment>
<dbReference type="InterPro" id="IPR001387">
    <property type="entry name" value="Cro/C1-type_HTH"/>
</dbReference>
<dbReference type="InterPro" id="IPR004437">
    <property type="entry name" value="ParB/RepB/Spo0J"/>
</dbReference>
<evidence type="ECO:0000313" key="5">
    <source>
        <dbReference type="EMBL" id="CRX38920.1"/>
    </source>
</evidence>
<dbReference type="GO" id="GO:0005694">
    <property type="term" value="C:chromosome"/>
    <property type="evidence" value="ECO:0007669"/>
    <property type="project" value="TreeGrafter"/>
</dbReference>
<keyword evidence="2" id="KW-0159">Chromosome partition</keyword>
<dbReference type="PANTHER" id="PTHR33375">
    <property type="entry name" value="CHROMOSOME-PARTITIONING PROTEIN PARB-RELATED"/>
    <property type="match status" value="1"/>
</dbReference>
<dbReference type="GO" id="GO:0045881">
    <property type="term" value="P:positive regulation of sporulation resulting in formation of a cellular spore"/>
    <property type="evidence" value="ECO:0007669"/>
    <property type="project" value="TreeGrafter"/>
</dbReference>
<gene>
    <name evidence="5" type="primary">parB</name>
    <name evidence="5" type="ORF">ELAC_1592</name>
</gene>
<dbReference type="Proteomes" id="UP000220251">
    <property type="component" value="Unassembled WGS sequence"/>
</dbReference>
<dbReference type="PROSITE" id="PS50943">
    <property type="entry name" value="HTH_CROC1"/>
    <property type="match status" value="1"/>
</dbReference>